<dbReference type="CDD" id="cd05819">
    <property type="entry name" value="NHL"/>
    <property type="match status" value="1"/>
</dbReference>
<dbReference type="EMBL" id="CM001402">
    <property type="protein sequence ID" value="EHO43350.1"/>
    <property type="molecule type" value="Genomic_DNA"/>
</dbReference>
<dbReference type="GO" id="GO:0008270">
    <property type="term" value="F:zinc ion binding"/>
    <property type="evidence" value="ECO:0007669"/>
    <property type="project" value="UniProtKB-KW"/>
</dbReference>
<dbReference type="InParanoid" id="H1XPH9"/>
<dbReference type="InterPro" id="IPR001258">
    <property type="entry name" value="NHL_repeat"/>
</dbReference>
<evidence type="ECO:0000256" key="2">
    <source>
        <dbReference type="PROSITE-ProRule" id="PRU00504"/>
    </source>
</evidence>
<dbReference type="HOGENOM" id="CLU_914261_0_0_0"/>
<dbReference type="AlphaFoldDB" id="H1XPH9"/>
<dbReference type="Proteomes" id="UP000183868">
    <property type="component" value="Chromosome"/>
</dbReference>
<evidence type="ECO:0000313" key="5">
    <source>
        <dbReference type="Proteomes" id="UP000004671"/>
    </source>
</evidence>
<dbReference type="KEGG" id="caby:Cabys_2713"/>
<gene>
    <name evidence="3" type="ORF">Cabys_2713</name>
    <name evidence="4" type="ORF">Calab_3753</name>
</gene>
<dbReference type="OrthoDB" id="9782304at2"/>
<dbReference type="Gene3D" id="2.120.10.30">
    <property type="entry name" value="TolB, C-terminal domain"/>
    <property type="match status" value="2"/>
</dbReference>
<organism evidence="4 5">
    <name type="scientific">Caldithrix abyssi DSM 13497</name>
    <dbReference type="NCBI Taxonomy" id="880073"/>
    <lineage>
        <taxon>Bacteria</taxon>
        <taxon>Pseudomonadati</taxon>
        <taxon>Calditrichota</taxon>
        <taxon>Calditrichia</taxon>
        <taxon>Calditrichales</taxon>
        <taxon>Calditrichaceae</taxon>
        <taxon>Caldithrix</taxon>
    </lineage>
</organism>
<keyword evidence="5" id="KW-1185">Reference proteome</keyword>
<sequence length="304" mass="34663" precursor="true">MLKKTLLFFIWLSILNGFLLARTFVEEFRIGQAGKNPGEFSNPSAVAVSQEGILFVVDSGNNRLQLFDLQGRFLKTVGGFGFEADQFDRPLDIWLKSLINIYVADYNNQRIQRYDRRMNYIAQFASQPNWPEEFRFGQVLSCAVNSQNDLFVLDYADAKVVKFDRNGWPERVFGLYDSGPGELFEPVQLDILNNKWLLVSDVGRKAVLAFDFFGNLLKVIEDSRFDRPRGLATNRQGDFLVIDEGAQKIFSVGSDLKTVTPWNFVLQKALSAPRDAAVFHLNQAERCVILDGNQLIFGRIETHQ</sequence>
<dbReference type="Pfam" id="PF01436">
    <property type="entry name" value="NHL"/>
    <property type="match status" value="1"/>
</dbReference>
<protein>
    <submittedName>
        <fullName evidence="3 4">NHL repeat-containing protein</fullName>
    </submittedName>
</protein>
<dbReference type="InterPro" id="IPR011042">
    <property type="entry name" value="6-blade_b-propeller_TolB-like"/>
</dbReference>
<feature type="repeat" description="NHL" evidence="2">
    <location>
        <begin position="74"/>
        <end position="117"/>
    </location>
</feature>
<feature type="repeat" description="NHL" evidence="2">
    <location>
        <begin position="27"/>
        <end position="70"/>
    </location>
</feature>
<dbReference type="Proteomes" id="UP000004671">
    <property type="component" value="Chromosome"/>
</dbReference>
<dbReference type="STRING" id="880073.Cabys_2713"/>
<dbReference type="RefSeq" id="WP_006930955.1">
    <property type="nucleotide sequence ID" value="NZ_CM001402.1"/>
</dbReference>
<dbReference type="SUPFAM" id="SSF101898">
    <property type="entry name" value="NHL repeat"/>
    <property type="match status" value="1"/>
</dbReference>
<dbReference type="PROSITE" id="PS51125">
    <property type="entry name" value="NHL"/>
    <property type="match status" value="2"/>
</dbReference>
<accession>H1XPH9</accession>
<dbReference type="InterPro" id="IPR050952">
    <property type="entry name" value="TRIM-NHL_E3_ligases"/>
</dbReference>
<dbReference type="PANTHER" id="PTHR24104:SF25">
    <property type="entry name" value="PROTEIN LIN-41"/>
    <property type="match status" value="1"/>
</dbReference>
<dbReference type="PaxDb" id="880073-Calab_3753"/>
<evidence type="ECO:0000313" key="6">
    <source>
        <dbReference type="Proteomes" id="UP000183868"/>
    </source>
</evidence>
<reference evidence="3 6" key="2">
    <citation type="submission" date="2016-11" db="EMBL/GenBank/DDBJ databases">
        <title>Genomic analysis of Caldithrix abyssi and proposal of a novel bacterial phylum Caldithrichaeota.</title>
        <authorList>
            <person name="Kublanov I."/>
            <person name="Sigalova O."/>
            <person name="Gavrilov S."/>
            <person name="Lebedinsky A."/>
            <person name="Ivanova N."/>
            <person name="Daum C."/>
            <person name="Reddy T."/>
            <person name="Klenk H.P."/>
            <person name="Goker M."/>
            <person name="Reva O."/>
            <person name="Miroshnichenko M."/>
            <person name="Kyprides N."/>
            <person name="Woyke T."/>
            <person name="Gelfand M."/>
        </authorList>
    </citation>
    <scope>NUCLEOTIDE SEQUENCE [LARGE SCALE GENOMIC DNA]</scope>
    <source>
        <strain evidence="3 6">LF13</strain>
    </source>
</reference>
<evidence type="ECO:0000256" key="1">
    <source>
        <dbReference type="ARBA" id="ARBA00022737"/>
    </source>
</evidence>
<dbReference type="PANTHER" id="PTHR24104">
    <property type="entry name" value="E3 UBIQUITIN-PROTEIN LIGASE NHLRC1-RELATED"/>
    <property type="match status" value="1"/>
</dbReference>
<proteinExistence type="predicted"/>
<dbReference type="eggNOG" id="COG3391">
    <property type="taxonomic scope" value="Bacteria"/>
</dbReference>
<keyword evidence="1" id="KW-0677">Repeat</keyword>
<name>H1XPH9_CALAY</name>
<evidence type="ECO:0000313" key="3">
    <source>
        <dbReference type="EMBL" id="APF19461.1"/>
    </source>
</evidence>
<dbReference type="EMBL" id="CP018099">
    <property type="protein sequence ID" value="APF19461.1"/>
    <property type="molecule type" value="Genomic_DNA"/>
</dbReference>
<evidence type="ECO:0000313" key="4">
    <source>
        <dbReference type="EMBL" id="EHO43350.1"/>
    </source>
</evidence>
<reference evidence="4 5" key="1">
    <citation type="submission" date="2011-09" db="EMBL/GenBank/DDBJ databases">
        <title>The permanent draft genome of Caldithrix abyssi DSM 13497.</title>
        <authorList>
            <consortium name="US DOE Joint Genome Institute (JGI-PGF)"/>
            <person name="Lucas S."/>
            <person name="Han J."/>
            <person name="Lapidus A."/>
            <person name="Bruce D."/>
            <person name="Goodwin L."/>
            <person name="Pitluck S."/>
            <person name="Peters L."/>
            <person name="Kyrpides N."/>
            <person name="Mavromatis K."/>
            <person name="Ivanova N."/>
            <person name="Mikhailova N."/>
            <person name="Chertkov O."/>
            <person name="Detter J.C."/>
            <person name="Tapia R."/>
            <person name="Han C."/>
            <person name="Land M."/>
            <person name="Hauser L."/>
            <person name="Markowitz V."/>
            <person name="Cheng J.-F."/>
            <person name="Hugenholtz P."/>
            <person name="Woyke T."/>
            <person name="Wu D."/>
            <person name="Spring S."/>
            <person name="Brambilla E."/>
            <person name="Klenk H.-P."/>
            <person name="Eisen J.A."/>
        </authorList>
    </citation>
    <scope>NUCLEOTIDE SEQUENCE [LARGE SCALE GENOMIC DNA]</scope>
    <source>
        <strain evidence="4 5">DSM 13497</strain>
    </source>
</reference>